<reference evidence="2 4" key="1">
    <citation type="submission" date="2019-09" db="EMBL/GenBank/DDBJ databases">
        <title>Comparative analysis of L. crispatus genomes revealed niche specific adaptation to different host and body sites.</title>
        <authorList>
            <person name="Pan M."/>
            <person name="Hidalgo-Cantabrana C."/>
            <person name="Barrangou R."/>
        </authorList>
    </citation>
    <scope>NUCLEOTIDE SEQUENCE [LARGE SCALE GENOMIC DNA]</scope>
    <source>
        <strain evidence="2 4">NCK973</strain>
    </source>
</reference>
<proteinExistence type="predicted"/>
<dbReference type="Pfam" id="PF20038">
    <property type="entry name" value="HTH_59"/>
    <property type="match status" value="1"/>
</dbReference>
<dbReference type="InterPro" id="IPR045403">
    <property type="entry name" value="HTH_59_Firmicutes_type"/>
</dbReference>
<sequence length="71" mass="8099">MVNLNNDNIMTAKDASKIWGKNPAYVRSMINEYPEKWPTGSWRKFGNTLVVTTKGMEKVTGIKDPRKKGKK</sequence>
<reference evidence="3 5" key="2">
    <citation type="submission" date="2019-12" db="EMBL/GenBank/DDBJ databases">
        <title>Complete Genome Sequences of Lactobacillus strains, C25 and P38, Isolated from Chicken Cecum.</title>
        <authorList>
            <person name="Hassan H.M."/>
            <person name="Mendoza M."/>
            <person name="Rezvani M."/>
            <person name="Koci M.D."/>
            <person name="Dickey A.N."/>
            <person name="Scholl E.H."/>
        </authorList>
    </citation>
    <scope>NUCLEOTIDE SEQUENCE [LARGE SCALE GENOMIC DNA]</scope>
    <source>
        <strain evidence="3 5">C25</strain>
        <plasmid evidence="3 5">unnamed</plasmid>
    </source>
</reference>
<protein>
    <recommendedName>
        <fullName evidence="1">Helix-turn-helix domain-containing protein</fullName>
    </recommendedName>
</protein>
<feature type="domain" description="Helix-turn-helix" evidence="1">
    <location>
        <begin position="6"/>
        <end position="61"/>
    </location>
</feature>
<dbReference type="EMBL" id="CP047143">
    <property type="protein sequence ID" value="QHQ69065.1"/>
    <property type="molecule type" value="Genomic_DNA"/>
</dbReference>
<name>A0AAN6AG52_9LACO</name>
<evidence type="ECO:0000313" key="4">
    <source>
        <dbReference type="Proteomes" id="UP000322051"/>
    </source>
</evidence>
<gene>
    <name evidence="2" type="ORF">F1C02_05645</name>
    <name evidence="3" type="ORF">GSR61_10790</name>
</gene>
<evidence type="ECO:0000313" key="2">
    <source>
        <dbReference type="EMBL" id="KAA8797953.1"/>
    </source>
</evidence>
<dbReference type="EMBL" id="VUAO01000012">
    <property type="protein sequence ID" value="KAA8797953.1"/>
    <property type="molecule type" value="Genomic_DNA"/>
</dbReference>
<evidence type="ECO:0000313" key="3">
    <source>
        <dbReference type="EMBL" id="QHQ69065.1"/>
    </source>
</evidence>
<dbReference type="Proteomes" id="UP000322051">
    <property type="component" value="Unassembled WGS sequence"/>
</dbReference>
<organism evidence="2 4">
    <name type="scientific">Lactobacillus crispatus</name>
    <dbReference type="NCBI Taxonomy" id="47770"/>
    <lineage>
        <taxon>Bacteria</taxon>
        <taxon>Bacillati</taxon>
        <taxon>Bacillota</taxon>
        <taxon>Bacilli</taxon>
        <taxon>Lactobacillales</taxon>
        <taxon>Lactobacillaceae</taxon>
        <taxon>Lactobacillus</taxon>
    </lineage>
</organism>
<dbReference type="AlphaFoldDB" id="A0AAN6AG52"/>
<dbReference type="RefSeq" id="WP_081307097.1">
    <property type="nucleotide sequence ID" value="NZ_CP047143.1"/>
</dbReference>
<evidence type="ECO:0000313" key="5">
    <source>
        <dbReference type="Proteomes" id="UP000464915"/>
    </source>
</evidence>
<evidence type="ECO:0000259" key="1">
    <source>
        <dbReference type="Pfam" id="PF20038"/>
    </source>
</evidence>
<accession>A0AAN6AG52</accession>
<geneLocation type="plasmid" evidence="3 5">
    <name>unnamed</name>
</geneLocation>
<dbReference type="Proteomes" id="UP000464915">
    <property type="component" value="Plasmid unnamed"/>
</dbReference>
<keyword evidence="3" id="KW-0614">Plasmid</keyword>